<evidence type="ECO:0000256" key="3">
    <source>
        <dbReference type="ARBA" id="ARBA00022692"/>
    </source>
</evidence>
<dbReference type="Proteomes" id="UP000281028">
    <property type="component" value="Unassembled WGS sequence"/>
</dbReference>
<dbReference type="Pfam" id="PF02687">
    <property type="entry name" value="FtsX"/>
    <property type="match status" value="2"/>
</dbReference>
<dbReference type="InterPro" id="IPR025857">
    <property type="entry name" value="MacB_PCD"/>
</dbReference>
<evidence type="ECO:0000256" key="4">
    <source>
        <dbReference type="ARBA" id="ARBA00022989"/>
    </source>
</evidence>
<dbReference type="InterPro" id="IPR003838">
    <property type="entry name" value="ABC3_permease_C"/>
</dbReference>
<reference evidence="8" key="1">
    <citation type="submission" date="2020-05" db="EMBL/GenBank/DDBJ databases">
        <title>Chitinophaga laudate sp. nov., isolated from a tropical peat swamp.</title>
        <authorList>
            <person name="Goh C.B.S."/>
            <person name="Lee M.S."/>
            <person name="Parimannan S."/>
            <person name="Pasbakhsh P."/>
            <person name="Yule C.M."/>
            <person name="Rajandas H."/>
            <person name="Loke S."/>
            <person name="Croft L."/>
            <person name="Tan J.B.L."/>
        </authorList>
    </citation>
    <scope>NUCLEOTIDE SEQUENCE</scope>
    <source>
        <strain evidence="8">Mgbs1</strain>
    </source>
</reference>
<evidence type="ECO:0000259" key="7">
    <source>
        <dbReference type="Pfam" id="PF12704"/>
    </source>
</evidence>
<dbReference type="GO" id="GO:0022857">
    <property type="term" value="F:transmembrane transporter activity"/>
    <property type="evidence" value="ECO:0007669"/>
    <property type="project" value="TreeGrafter"/>
</dbReference>
<keyword evidence="3" id="KW-0812">Transmembrane</keyword>
<protein>
    <submittedName>
        <fullName evidence="8">FtsX-like permease family protein</fullName>
    </submittedName>
</protein>
<evidence type="ECO:0000256" key="2">
    <source>
        <dbReference type="ARBA" id="ARBA00022475"/>
    </source>
</evidence>
<evidence type="ECO:0000256" key="5">
    <source>
        <dbReference type="ARBA" id="ARBA00023136"/>
    </source>
</evidence>
<dbReference type="PANTHER" id="PTHR30572">
    <property type="entry name" value="MEMBRANE COMPONENT OF TRANSPORTER-RELATED"/>
    <property type="match status" value="1"/>
</dbReference>
<keyword evidence="5" id="KW-0472">Membrane</keyword>
<evidence type="ECO:0000256" key="1">
    <source>
        <dbReference type="ARBA" id="ARBA00004651"/>
    </source>
</evidence>
<dbReference type="InterPro" id="IPR050250">
    <property type="entry name" value="Macrolide_Exporter_MacB"/>
</dbReference>
<comment type="subcellular location">
    <subcellularLocation>
        <location evidence="1">Cell membrane</location>
        <topology evidence="1">Multi-pass membrane protein</topology>
    </subcellularLocation>
</comment>
<feature type="domain" description="ABC3 transporter permease C-terminal" evidence="6">
    <location>
        <begin position="304"/>
        <end position="417"/>
    </location>
</feature>
<keyword evidence="9" id="KW-1185">Reference proteome</keyword>
<dbReference type="GO" id="GO:0005886">
    <property type="term" value="C:plasma membrane"/>
    <property type="evidence" value="ECO:0007669"/>
    <property type="project" value="UniProtKB-SubCell"/>
</dbReference>
<dbReference type="Pfam" id="PF12704">
    <property type="entry name" value="MacB_PCD"/>
    <property type="match status" value="2"/>
</dbReference>
<dbReference type="PANTHER" id="PTHR30572:SF18">
    <property type="entry name" value="ABC-TYPE MACROLIDE FAMILY EXPORT SYSTEM PERMEASE COMPONENT 2"/>
    <property type="match status" value="1"/>
</dbReference>
<name>A0A3S1DMJ8_9BACT</name>
<evidence type="ECO:0000259" key="6">
    <source>
        <dbReference type="Pfam" id="PF02687"/>
    </source>
</evidence>
<feature type="domain" description="MacB-like periplasmic core" evidence="7">
    <location>
        <begin position="20"/>
        <end position="236"/>
    </location>
</feature>
<dbReference type="AlphaFoldDB" id="A0A3S1DMJ8"/>
<dbReference type="OrthoDB" id="5933722at2"/>
<dbReference type="EMBL" id="RIAR02000001">
    <property type="protein sequence ID" value="NSL90400.1"/>
    <property type="molecule type" value="Genomic_DNA"/>
</dbReference>
<accession>A0A3S1DMJ8</accession>
<evidence type="ECO:0000313" key="8">
    <source>
        <dbReference type="EMBL" id="NSL90400.1"/>
    </source>
</evidence>
<dbReference type="PROSITE" id="PS51257">
    <property type="entry name" value="PROKAR_LIPOPROTEIN"/>
    <property type="match status" value="1"/>
</dbReference>
<proteinExistence type="predicted"/>
<keyword evidence="2" id="KW-1003">Cell membrane</keyword>
<feature type="domain" description="ABC3 transporter permease C-terminal" evidence="6">
    <location>
        <begin position="692"/>
        <end position="802"/>
    </location>
</feature>
<gene>
    <name evidence="8" type="ORF">ECE50_026495</name>
</gene>
<organism evidence="8 9">
    <name type="scientific">Chitinophaga solisilvae</name>
    <dbReference type="NCBI Taxonomy" id="1233460"/>
    <lineage>
        <taxon>Bacteria</taxon>
        <taxon>Pseudomonadati</taxon>
        <taxon>Bacteroidota</taxon>
        <taxon>Chitinophagia</taxon>
        <taxon>Chitinophagales</taxon>
        <taxon>Chitinophagaceae</taxon>
        <taxon>Chitinophaga</taxon>
    </lineage>
</organism>
<sequence>MLLNYLKIAWRNLLRRKVFSFINIAGLAISLGCVLIIVLYVMDELSYDRHIPGYERIYRVTQTVTFNGRSGDDIAMSDMMGPILKREYAEVEHFSRIASYGDPVLVQKGSSFFSEKVIAHVDSTFFQVFALPALDGNPAAALSEPNTVVITAAVAEKYFGTTRAAGRMLNIREGKEVKAYKVDAVIRNIPQNTHFRYDMYFSMKNFAYEWGRLGAMNFYTYVMLKKGVDPVAFSKKFSDGYISRYFFPEVLYKLLNIPSMEAFAKAGNSAAFWVMPLADIHFRSTTAGEIRPAGNIRYVYIFSAIALFILLIACINFMNMTTALAAKRSREVGVRKALGTGRRELILQFLTESGLLAIVAFLLALGLATVFIPAFNQLTGKEVSIGMLLQPQILPLLLVAPLLTGLLAGSYPALFLSAFRPIEALKGRVKSAGADSGLRRGLVVFQFATSIVLIVGTLVVYQQLYFIQHKNLGYNKDQVLVINGTGALNNDASAFRNEVLQLPGVKSGTLSSYLPVSNASRNSNMVSPSRAMKPDETFGMQEWFVDEDYMQTMGMELLKGRGFFRDYGDKNVMIINEAAARRMGKGDPVGKMIFELSMGTSANGYTVVGVVKDFNYETLHQPVQPLGLILGTNISSAAFKITVNEHVDKLLQDIQGKWSSFAPGLPFSYNFLDKSFEEMYQGEQQVGRLALLFSSLAILIACLGIFGLATFMAEQRTREIGVRKVLGASAQSIVHLLNREFLRLVTAAFIIAVPVSWWMMNKWLADFEYRIRISWWVFAAAGATAIMIALFTVSFQSVKAALTNPVKSLRSE</sequence>
<feature type="domain" description="MacB-like periplasmic core" evidence="7">
    <location>
        <begin position="472"/>
        <end position="614"/>
    </location>
</feature>
<evidence type="ECO:0000313" key="9">
    <source>
        <dbReference type="Proteomes" id="UP000281028"/>
    </source>
</evidence>
<keyword evidence="4" id="KW-1133">Transmembrane helix</keyword>
<comment type="caution">
    <text evidence="8">The sequence shown here is derived from an EMBL/GenBank/DDBJ whole genome shotgun (WGS) entry which is preliminary data.</text>
</comment>